<dbReference type="AlphaFoldDB" id="A0A0J8B7D0"/>
<evidence type="ECO:0000313" key="1">
    <source>
        <dbReference type="EMBL" id="KMS96911.1"/>
    </source>
</evidence>
<keyword evidence="2" id="KW-1185">Reference proteome</keyword>
<evidence type="ECO:0000313" key="2">
    <source>
        <dbReference type="Proteomes" id="UP000035740"/>
    </source>
</evidence>
<gene>
    <name evidence="1" type="ORF">BVRB_7g180540</name>
</gene>
<proteinExistence type="predicted"/>
<name>A0A0J8B7D0_BETVV</name>
<sequence>MAAHSACDFGGGKAEKLALARYRQVMWQGRVMNSQFRDEELCSQGHCPMTPEEVRLTI</sequence>
<organism evidence="1 2">
    <name type="scientific">Beta vulgaris subsp. vulgaris</name>
    <name type="common">Beet</name>
    <dbReference type="NCBI Taxonomy" id="3555"/>
    <lineage>
        <taxon>Eukaryota</taxon>
        <taxon>Viridiplantae</taxon>
        <taxon>Streptophyta</taxon>
        <taxon>Embryophyta</taxon>
        <taxon>Tracheophyta</taxon>
        <taxon>Spermatophyta</taxon>
        <taxon>Magnoliopsida</taxon>
        <taxon>eudicotyledons</taxon>
        <taxon>Gunneridae</taxon>
        <taxon>Pentapetalae</taxon>
        <taxon>Caryophyllales</taxon>
        <taxon>Chenopodiaceae</taxon>
        <taxon>Betoideae</taxon>
        <taxon>Beta</taxon>
    </lineage>
</organism>
<dbReference type="InterPro" id="IPR052272">
    <property type="entry name" value="GT106_glycosyltransferase"/>
</dbReference>
<reference evidence="1 2" key="1">
    <citation type="journal article" date="2014" name="Nature">
        <title>The genome of the recently domesticated crop plant sugar beet (Beta vulgaris).</title>
        <authorList>
            <person name="Dohm J.C."/>
            <person name="Minoche A.E."/>
            <person name="Holtgrawe D."/>
            <person name="Capella-Gutierrez S."/>
            <person name="Zakrzewski F."/>
            <person name="Tafer H."/>
            <person name="Rupp O."/>
            <person name="Sorensen T.R."/>
            <person name="Stracke R."/>
            <person name="Reinhardt R."/>
            <person name="Goesmann A."/>
            <person name="Kraft T."/>
            <person name="Schulz B."/>
            <person name="Stadler P.F."/>
            <person name="Schmidt T."/>
            <person name="Gabaldon T."/>
            <person name="Lehrach H."/>
            <person name="Weisshaar B."/>
            <person name="Himmelbauer H."/>
        </authorList>
    </citation>
    <scope>NUCLEOTIDE SEQUENCE [LARGE SCALE GENOMIC DNA]</scope>
    <source>
        <tissue evidence="1">Taproot</tissue>
    </source>
</reference>
<dbReference type="Proteomes" id="UP000035740">
    <property type="component" value="Unassembled WGS sequence"/>
</dbReference>
<dbReference type="PANTHER" id="PTHR31933">
    <property type="entry name" value="O-FUCOSYLTRANSFERASE 2-RELATED"/>
    <property type="match status" value="1"/>
</dbReference>
<dbReference type="PANTHER" id="PTHR31933:SF5">
    <property type="entry name" value="O-FUCOSYLTRANSFERASE 31"/>
    <property type="match status" value="1"/>
</dbReference>
<dbReference type="OrthoDB" id="938282at2759"/>
<accession>A0A0J8B7D0</accession>
<dbReference type="Gramene" id="KMS96911">
    <property type="protein sequence ID" value="KMS96911"/>
    <property type="gene ID" value="BVRB_7g180540"/>
</dbReference>
<protein>
    <submittedName>
        <fullName evidence="1">Uncharacterized protein</fullName>
    </submittedName>
</protein>
<dbReference type="EMBL" id="KQ090353">
    <property type="protein sequence ID" value="KMS96911.1"/>
    <property type="molecule type" value="Genomic_DNA"/>
</dbReference>